<keyword evidence="4" id="KW-1185">Reference proteome</keyword>
<evidence type="ECO:0000256" key="1">
    <source>
        <dbReference type="ARBA" id="ARBA00009820"/>
    </source>
</evidence>
<protein>
    <submittedName>
        <fullName evidence="3">WD40-like Beta Propeller Repeat</fullName>
    </submittedName>
</protein>
<reference evidence="4" key="1">
    <citation type="submission" date="2016-10" db="EMBL/GenBank/DDBJ databases">
        <authorList>
            <person name="Varghese N."/>
            <person name="Submissions S."/>
        </authorList>
    </citation>
    <scope>NUCLEOTIDE SEQUENCE [LARGE SCALE GENOMIC DNA]</scope>
    <source>
        <strain evidence="4">DSM 17038</strain>
    </source>
</reference>
<dbReference type="InterPro" id="IPR011659">
    <property type="entry name" value="WD40"/>
</dbReference>
<dbReference type="Pfam" id="PF07676">
    <property type="entry name" value="PD40"/>
    <property type="match status" value="1"/>
</dbReference>
<sequence length="453" mass="49967">MIMKLIAVTKLSVILLLIAALFISAGCSKSNKSGQTEVANPDRSNKSTLEMPNFNNEAWRGQGRLAFTREDKLYVLNGDNGTITRLSDTGPAGKPQWSPGGEWLAYLGNGNRLVITKADGSITHEITGLPAPVNALDFAWSPNADALAVATGVDHGADKQEIYLAWPGETPRRITSADTSVSSFAWSPDGKTIAYVDTLPYDEQAPVNRDDALYITPVEGGKPLQLHIEENAGIILAGWRPDGNALLFWVDPGHGVSSCADGLKLYSLPLSGGKPYPLTVTQLYPEWRSWSPDGQKLLAVAGYGREFWMNKYLVEFDSQTGTCTKLPRQTNTVTLYPDWSPDGRYISYLEAAELEDYPENEEAITAWEQTWSLWIADAGGANARRLDEAGTGIERALWSRDGSHIIYLKDNAVWLINVHDGNPVKIVDVMPGQEDWHSYFAYTSPSYKLVYYR</sequence>
<organism evidence="3 4">
    <name type="scientific">Desulfotruncus arcticus DSM 17038</name>
    <dbReference type="NCBI Taxonomy" id="1121424"/>
    <lineage>
        <taxon>Bacteria</taxon>
        <taxon>Bacillati</taxon>
        <taxon>Bacillota</taxon>
        <taxon>Clostridia</taxon>
        <taxon>Eubacteriales</taxon>
        <taxon>Desulfallaceae</taxon>
        <taxon>Desulfotruncus</taxon>
    </lineage>
</organism>
<dbReference type="PROSITE" id="PS51257">
    <property type="entry name" value="PROKAR_LIPOPROTEIN"/>
    <property type="match status" value="1"/>
</dbReference>
<dbReference type="Gene3D" id="2.120.10.30">
    <property type="entry name" value="TolB, C-terminal domain"/>
    <property type="match status" value="2"/>
</dbReference>
<evidence type="ECO:0000313" key="3">
    <source>
        <dbReference type="EMBL" id="SFG35565.1"/>
    </source>
</evidence>
<proteinExistence type="inferred from homology"/>
<evidence type="ECO:0000256" key="2">
    <source>
        <dbReference type="SAM" id="MobiDB-lite"/>
    </source>
</evidence>
<dbReference type="PANTHER" id="PTHR36842:SF1">
    <property type="entry name" value="PROTEIN TOLB"/>
    <property type="match status" value="1"/>
</dbReference>
<evidence type="ECO:0000313" key="4">
    <source>
        <dbReference type="Proteomes" id="UP000199337"/>
    </source>
</evidence>
<dbReference type="AlphaFoldDB" id="A0A1I2R4A5"/>
<dbReference type="EMBL" id="FOOX01000004">
    <property type="protein sequence ID" value="SFG35565.1"/>
    <property type="molecule type" value="Genomic_DNA"/>
</dbReference>
<comment type="similarity">
    <text evidence="1">Belongs to the TolB family.</text>
</comment>
<dbReference type="STRING" id="341036.SAMN05660649_01393"/>
<dbReference type="Proteomes" id="UP000199337">
    <property type="component" value="Unassembled WGS sequence"/>
</dbReference>
<dbReference type="OrthoDB" id="108903at2"/>
<gene>
    <name evidence="3" type="ORF">SAMN05660649_01393</name>
</gene>
<dbReference type="PANTHER" id="PTHR36842">
    <property type="entry name" value="PROTEIN TOLB HOMOLOG"/>
    <property type="match status" value="1"/>
</dbReference>
<name>A0A1I2R4A5_9FIRM</name>
<dbReference type="SUPFAM" id="SSF82171">
    <property type="entry name" value="DPP6 N-terminal domain-like"/>
    <property type="match status" value="1"/>
</dbReference>
<feature type="region of interest" description="Disordered" evidence="2">
    <location>
        <begin position="30"/>
        <end position="53"/>
    </location>
</feature>
<accession>A0A1I2R4A5</accession>
<dbReference type="InterPro" id="IPR011042">
    <property type="entry name" value="6-blade_b-propeller_TolB-like"/>
</dbReference>